<organism evidence="1 2">
    <name type="scientific">Armillaria ostoyae</name>
    <name type="common">Armillaria root rot fungus</name>
    <dbReference type="NCBI Taxonomy" id="47428"/>
    <lineage>
        <taxon>Eukaryota</taxon>
        <taxon>Fungi</taxon>
        <taxon>Dikarya</taxon>
        <taxon>Basidiomycota</taxon>
        <taxon>Agaricomycotina</taxon>
        <taxon>Agaricomycetes</taxon>
        <taxon>Agaricomycetidae</taxon>
        <taxon>Agaricales</taxon>
        <taxon>Marasmiineae</taxon>
        <taxon>Physalacriaceae</taxon>
        <taxon>Armillaria</taxon>
    </lineage>
</organism>
<evidence type="ECO:0000313" key="2">
    <source>
        <dbReference type="Proteomes" id="UP000219338"/>
    </source>
</evidence>
<protein>
    <submittedName>
        <fullName evidence="1">Uncharacterized protein</fullName>
    </submittedName>
</protein>
<keyword evidence="2" id="KW-1185">Reference proteome</keyword>
<dbReference type="AlphaFoldDB" id="A0A284S1Y7"/>
<dbReference type="Proteomes" id="UP000219338">
    <property type="component" value="Unassembled WGS sequence"/>
</dbReference>
<dbReference type="EMBL" id="FUEG01000026">
    <property type="protein sequence ID" value="SJL14987.1"/>
    <property type="molecule type" value="Genomic_DNA"/>
</dbReference>
<gene>
    <name evidence="1" type="ORF">ARMOST_18466</name>
</gene>
<proteinExistence type="predicted"/>
<sequence>MLRVTIITSENKTDLFAATMLRSLGVRQSRIISCLFSTITTERIRCRNRHAIQKLKLKGMIIDTFV</sequence>
<accession>A0A284S1Y7</accession>
<reference evidence="2" key="1">
    <citation type="journal article" date="2017" name="Nat. Ecol. Evol.">
        <title>Genome expansion and lineage-specific genetic innovations in the forest pathogenic fungi Armillaria.</title>
        <authorList>
            <person name="Sipos G."/>
            <person name="Prasanna A.N."/>
            <person name="Walter M.C."/>
            <person name="O'Connor E."/>
            <person name="Balint B."/>
            <person name="Krizsan K."/>
            <person name="Kiss B."/>
            <person name="Hess J."/>
            <person name="Varga T."/>
            <person name="Slot J."/>
            <person name="Riley R."/>
            <person name="Boka B."/>
            <person name="Rigling D."/>
            <person name="Barry K."/>
            <person name="Lee J."/>
            <person name="Mihaltcheva S."/>
            <person name="LaButti K."/>
            <person name="Lipzen A."/>
            <person name="Waldron R."/>
            <person name="Moloney N.M."/>
            <person name="Sperisen C."/>
            <person name="Kredics L."/>
            <person name="Vagvoelgyi C."/>
            <person name="Patrignani A."/>
            <person name="Fitzpatrick D."/>
            <person name="Nagy I."/>
            <person name="Doyle S."/>
            <person name="Anderson J.B."/>
            <person name="Grigoriev I.V."/>
            <person name="Gueldener U."/>
            <person name="Muensterkoetter M."/>
            <person name="Nagy L.G."/>
        </authorList>
    </citation>
    <scope>NUCLEOTIDE SEQUENCE [LARGE SCALE GENOMIC DNA]</scope>
    <source>
        <strain evidence="2">C18/9</strain>
    </source>
</reference>
<name>A0A284S1Y7_ARMOS</name>
<evidence type="ECO:0000313" key="1">
    <source>
        <dbReference type="EMBL" id="SJL14987.1"/>
    </source>
</evidence>